<dbReference type="AlphaFoldDB" id="A0A9P4UDL5"/>
<feature type="binding site" evidence="3">
    <location>
        <position position="114"/>
    </location>
    <ligand>
        <name>Ca(2+)</name>
        <dbReference type="ChEBI" id="CHEBI:29108"/>
    </ligand>
</feature>
<evidence type="ECO:0000313" key="7">
    <source>
        <dbReference type="Proteomes" id="UP000799764"/>
    </source>
</evidence>
<feature type="domain" description="Fumarylacetoacetase N-terminal" evidence="5">
    <location>
        <begin position="12"/>
        <end position="93"/>
    </location>
</feature>
<sequence length="149" mass="16387">MAGTYTSHFGINIPYGIAHSAKRPAPQAVTRIDDEVIFLAELSKKGSFTEISANLSSIFAEKTLNTFAAQPKKVHVQTRVALQEAYKSVLHKEFSEDIKYVELLLPVQVGDFTDFSVSRDHVTCVDSGCENDNKISSPKQCTPCYATAN</sequence>
<evidence type="ECO:0000256" key="2">
    <source>
        <dbReference type="PIRSR" id="PIRSR605959-1"/>
    </source>
</evidence>
<dbReference type="Proteomes" id="UP000799764">
    <property type="component" value="Unassembled WGS sequence"/>
</dbReference>
<dbReference type="GO" id="GO:0006559">
    <property type="term" value="P:L-phenylalanine catabolic process"/>
    <property type="evidence" value="ECO:0007669"/>
    <property type="project" value="UniProtKB-UniRule"/>
</dbReference>
<comment type="cofactor">
    <cofactor evidence="4">
        <name>Mg(2+)</name>
        <dbReference type="ChEBI" id="CHEBI:18420"/>
    </cofactor>
    <cofactor evidence="4">
        <name>Ca(2+)</name>
        <dbReference type="ChEBI" id="CHEBI:29108"/>
    </cofactor>
</comment>
<keyword evidence="1 3" id="KW-0479">Metal-binding</keyword>
<keyword evidence="4" id="KW-0828">Tyrosine catabolism</keyword>
<evidence type="ECO:0000259" key="5">
    <source>
        <dbReference type="Pfam" id="PF09298"/>
    </source>
</evidence>
<feature type="active site" description="Proton acceptor" evidence="2">
    <location>
        <position position="121"/>
    </location>
</feature>
<comment type="caution">
    <text evidence="6">The sequence shown here is derived from an EMBL/GenBank/DDBJ whole genome shotgun (WGS) entry which is preliminary data.</text>
</comment>
<dbReference type="GO" id="GO:0004334">
    <property type="term" value="F:fumarylacetoacetase activity"/>
    <property type="evidence" value="ECO:0007669"/>
    <property type="project" value="UniProtKB-UniRule"/>
</dbReference>
<dbReference type="Pfam" id="PF09298">
    <property type="entry name" value="FAA_hydrolase_N"/>
    <property type="match status" value="1"/>
</dbReference>
<evidence type="ECO:0000256" key="4">
    <source>
        <dbReference type="RuleBase" id="RU366008"/>
    </source>
</evidence>
<dbReference type="PANTHER" id="PTHR43069:SF5">
    <property type="entry name" value="FUMARYLACETOACETASE"/>
    <property type="match status" value="1"/>
</dbReference>
<dbReference type="Gene3D" id="2.30.30.230">
    <property type="entry name" value="Fumarylacetoacetase, N-terminal domain"/>
    <property type="match status" value="1"/>
</dbReference>
<organism evidence="6 7">
    <name type="scientific">Karstenula rhodostoma CBS 690.94</name>
    <dbReference type="NCBI Taxonomy" id="1392251"/>
    <lineage>
        <taxon>Eukaryota</taxon>
        <taxon>Fungi</taxon>
        <taxon>Dikarya</taxon>
        <taxon>Ascomycota</taxon>
        <taxon>Pezizomycotina</taxon>
        <taxon>Dothideomycetes</taxon>
        <taxon>Pleosporomycetidae</taxon>
        <taxon>Pleosporales</taxon>
        <taxon>Massarineae</taxon>
        <taxon>Didymosphaeriaceae</taxon>
        <taxon>Karstenula</taxon>
    </lineage>
</organism>
<keyword evidence="7" id="KW-1185">Reference proteome</keyword>
<evidence type="ECO:0000313" key="6">
    <source>
        <dbReference type="EMBL" id="KAF2446285.1"/>
    </source>
</evidence>
<keyword evidence="3 4" id="KW-0106">Calcium</keyword>
<dbReference type="SUPFAM" id="SSF63433">
    <property type="entry name" value="Fumarylacetoacetate hydrolase, FAH, N-terminal domain"/>
    <property type="match status" value="1"/>
</dbReference>
<evidence type="ECO:0000256" key="1">
    <source>
        <dbReference type="ARBA" id="ARBA00022723"/>
    </source>
</evidence>
<dbReference type="EMBL" id="MU001498">
    <property type="protein sequence ID" value="KAF2446285.1"/>
    <property type="molecule type" value="Genomic_DNA"/>
</dbReference>
<gene>
    <name evidence="6" type="ORF">P171DRAFT_442694</name>
</gene>
<dbReference type="GO" id="GO:1902000">
    <property type="term" value="P:homogentisate catabolic process"/>
    <property type="evidence" value="ECO:0007669"/>
    <property type="project" value="TreeGrafter"/>
</dbReference>
<keyword evidence="4" id="KW-0460">Magnesium</keyword>
<dbReference type="InterPro" id="IPR005959">
    <property type="entry name" value="Fumarylacetoacetase"/>
</dbReference>
<comment type="catalytic activity">
    <reaction evidence="4">
        <text>4-fumarylacetoacetate + H2O = acetoacetate + fumarate + H(+)</text>
        <dbReference type="Rhea" id="RHEA:10244"/>
        <dbReference type="ChEBI" id="CHEBI:13705"/>
        <dbReference type="ChEBI" id="CHEBI:15377"/>
        <dbReference type="ChEBI" id="CHEBI:15378"/>
        <dbReference type="ChEBI" id="CHEBI:18034"/>
        <dbReference type="ChEBI" id="CHEBI:29806"/>
        <dbReference type="EC" id="3.7.1.2"/>
    </reaction>
</comment>
<name>A0A9P4UDL5_9PLEO</name>
<dbReference type="GO" id="GO:0006572">
    <property type="term" value="P:L-tyrosine catabolic process"/>
    <property type="evidence" value="ECO:0007669"/>
    <property type="project" value="UniProtKB-UniRule"/>
</dbReference>
<comment type="pathway">
    <text evidence="4">Amino-acid degradation; L-phenylalanine degradation; acetoacetate and fumarate from L-phenylalanine: step 6/6.</text>
</comment>
<accession>A0A9P4UDL5</accession>
<dbReference type="InterPro" id="IPR036462">
    <property type="entry name" value="Fumarylacetoacetase_N_sf"/>
</dbReference>
<reference evidence="6" key="1">
    <citation type="journal article" date="2020" name="Stud. Mycol.">
        <title>101 Dothideomycetes genomes: a test case for predicting lifestyles and emergence of pathogens.</title>
        <authorList>
            <person name="Haridas S."/>
            <person name="Albert R."/>
            <person name="Binder M."/>
            <person name="Bloem J."/>
            <person name="Labutti K."/>
            <person name="Salamov A."/>
            <person name="Andreopoulos B."/>
            <person name="Baker S."/>
            <person name="Barry K."/>
            <person name="Bills G."/>
            <person name="Bluhm B."/>
            <person name="Cannon C."/>
            <person name="Castanera R."/>
            <person name="Culley D."/>
            <person name="Daum C."/>
            <person name="Ezra D."/>
            <person name="Gonzalez J."/>
            <person name="Henrissat B."/>
            <person name="Kuo A."/>
            <person name="Liang C."/>
            <person name="Lipzen A."/>
            <person name="Lutzoni F."/>
            <person name="Magnuson J."/>
            <person name="Mondo S."/>
            <person name="Nolan M."/>
            <person name="Ohm R."/>
            <person name="Pangilinan J."/>
            <person name="Park H.-J."/>
            <person name="Ramirez L."/>
            <person name="Alfaro M."/>
            <person name="Sun H."/>
            <person name="Tritt A."/>
            <person name="Yoshinaga Y."/>
            <person name="Zwiers L.-H."/>
            <person name="Turgeon B."/>
            <person name="Goodwin S."/>
            <person name="Spatafora J."/>
            <person name="Crous P."/>
            <person name="Grigoriev I."/>
        </authorList>
    </citation>
    <scope>NUCLEOTIDE SEQUENCE</scope>
    <source>
        <strain evidence="6">CBS 690.94</strain>
    </source>
</reference>
<evidence type="ECO:0000256" key="3">
    <source>
        <dbReference type="PIRSR" id="PIRSR605959-3"/>
    </source>
</evidence>
<dbReference type="PANTHER" id="PTHR43069">
    <property type="entry name" value="FUMARYLACETOACETASE"/>
    <property type="match status" value="1"/>
</dbReference>
<keyword evidence="4" id="KW-0585">Phenylalanine catabolism</keyword>
<dbReference type="EC" id="3.7.1.2" evidence="4"/>
<keyword evidence="4" id="KW-0378">Hydrolase</keyword>
<proteinExistence type="inferred from homology"/>
<comment type="similarity">
    <text evidence="4">Belongs to the FAH family.</text>
</comment>
<dbReference type="OrthoDB" id="9971669at2759"/>
<dbReference type="InterPro" id="IPR015377">
    <property type="entry name" value="Fumarylacetoacetase_N"/>
</dbReference>
<protein>
    <recommendedName>
        <fullName evidence="4">Fumarylacetoacetase</fullName>
        <ecNumber evidence="4">3.7.1.2</ecNumber>
    </recommendedName>
    <alternativeName>
        <fullName evidence="4">Fumarylacetoacetate hydrolase</fullName>
    </alternativeName>
</protein>
<dbReference type="GO" id="GO:0046872">
    <property type="term" value="F:metal ion binding"/>
    <property type="evidence" value="ECO:0007669"/>
    <property type="project" value="UniProtKB-UniRule"/>
</dbReference>